<evidence type="ECO:0000256" key="3">
    <source>
        <dbReference type="ARBA" id="ARBA00022475"/>
    </source>
</evidence>
<keyword evidence="3" id="KW-1003">Cell membrane</keyword>
<evidence type="ECO:0000256" key="5">
    <source>
        <dbReference type="ARBA" id="ARBA00022692"/>
    </source>
</evidence>
<comment type="caution">
    <text evidence="9">The sequence shown here is derived from an EMBL/GenBank/DDBJ whole genome shotgun (WGS) entry which is preliminary data.</text>
</comment>
<proteinExistence type="inferred from homology"/>
<evidence type="ECO:0000256" key="8">
    <source>
        <dbReference type="SAM" id="Phobius"/>
    </source>
</evidence>
<evidence type="ECO:0000313" key="10">
    <source>
        <dbReference type="Proteomes" id="UP000019202"/>
    </source>
</evidence>
<dbReference type="GO" id="GO:0005886">
    <property type="term" value="C:plasma membrane"/>
    <property type="evidence" value="ECO:0007669"/>
    <property type="project" value="UniProtKB-SubCell"/>
</dbReference>
<comment type="similarity">
    <text evidence="2">Belongs to the IgaA family.</text>
</comment>
<gene>
    <name evidence="9" type="primary">umoB</name>
    <name evidence="9" type="ORF">XSR1_240023</name>
</gene>
<dbReference type="STRING" id="1427518.XSR1_240023"/>
<evidence type="ECO:0000256" key="1">
    <source>
        <dbReference type="ARBA" id="ARBA00004429"/>
    </source>
</evidence>
<evidence type="ECO:0000256" key="7">
    <source>
        <dbReference type="ARBA" id="ARBA00023136"/>
    </source>
</evidence>
<keyword evidence="7 8" id="KW-0472">Membrane</keyword>
<keyword evidence="5 8" id="KW-0812">Transmembrane</keyword>
<dbReference type="EMBL" id="CBXF010000082">
    <property type="protein sequence ID" value="CDL82777.1"/>
    <property type="molecule type" value="Genomic_DNA"/>
</dbReference>
<dbReference type="InterPro" id="IPR010771">
    <property type="entry name" value="IgaA"/>
</dbReference>
<dbReference type="Pfam" id="PF07095">
    <property type="entry name" value="IgaA"/>
    <property type="match status" value="1"/>
</dbReference>
<keyword evidence="4" id="KW-0997">Cell inner membrane</keyword>
<dbReference type="GeneID" id="97125743"/>
<dbReference type="Proteomes" id="UP000019202">
    <property type="component" value="Unassembled WGS sequence"/>
</dbReference>
<feature type="transmembrane region" description="Helical" evidence="8">
    <location>
        <begin position="338"/>
        <end position="358"/>
    </location>
</feature>
<evidence type="ECO:0000256" key="4">
    <source>
        <dbReference type="ARBA" id="ARBA00022519"/>
    </source>
</evidence>
<keyword evidence="10" id="KW-1185">Reference proteome</keyword>
<feature type="transmembrane region" description="Helical" evidence="8">
    <location>
        <begin position="227"/>
        <end position="244"/>
    </location>
</feature>
<dbReference type="OrthoDB" id="8827178at2"/>
<name>W1IWA1_9GAMM</name>
<feature type="transmembrane region" description="Helical" evidence="8">
    <location>
        <begin position="204"/>
        <end position="221"/>
    </location>
</feature>
<keyword evidence="6 8" id="KW-1133">Transmembrane helix</keyword>
<reference evidence="9" key="1">
    <citation type="submission" date="2013-11" db="EMBL/GenBank/DDBJ databases">
        <title>Draft genome sequence and annotation of the entomopathogenic bacteria, Xenorhabdus cabanillasi strain JM26 and Xenorhabdus szentirmai strain DSM 16338.</title>
        <authorList>
            <person name="Gualtieri M."/>
            <person name="Ogier J.C."/>
            <person name="Pages S."/>
            <person name="Givaudan A."/>
            <person name="Gaudriault S."/>
        </authorList>
    </citation>
    <scope>NUCLEOTIDE SEQUENCE [LARGE SCALE GENOMIC DNA]</scope>
    <source>
        <strain evidence="9">DSM 16338</strain>
    </source>
</reference>
<evidence type="ECO:0000256" key="6">
    <source>
        <dbReference type="ARBA" id="ARBA00022989"/>
    </source>
</evidence>
<feature type="transmembrane region" description="Helical" evidence="8">
    <location>
        <begin position="6"/>
        <end position="24"/>
    </location>
</feature>
<keyword evidence="9" id="KW-0966">Cell projection</keyword>
<evidence type="ECO:0000313" key="9">
    <source>
        <dbReference type="EMBL" id="CDL82777.1"/>
    </source>
</evidence>
<protein>
    <submittedName>
        <fullName evidence="9">Flagellar operon control protein umoB</fullName>
    </submittedName>
</protein>
<evidence type="ECO:0000256" key="2">
    <source>
        <dbReference type="ARBA" id="ARBA00009494"/>
    </source>
</evidence>
<comment type="subcellular location">
    <subcellularLocation>
        <location evidence="1">Cell inner membrane</location>
        <topology evidence="1">Multi-pass membrane protein</topology>
    </subcellularLocation>
</comment>
<accession>W1IWA1</accession>
<sequence length="702" mass="80921">MSSLVIILAIFVISLIIMASFLTFRWRQLNNARHLPLPSVAKTDHHKLSADEHQLIESYLRNIHPQMKQHRDNRADHPRLSVHNMDVYTINHTITRFSAVSDNSHHWRYYIDETEVHLPAQLESFIKQKNTIDIIQTTSMPLVIGVNGYFLTDYQQDLLVPQAVTKIAQASIQKNGNSNANLLYVRKETVEERHLRYSTDIQESLFMCIGLALWFIALFVPIPMLPWLMLVSLLFILGSFWLQFRLPSRRKLLNIHCFNGIPKRWGIFSEFEPERLKNISLGGIDLIYPIHWEPYIMHDIDQTTDIDMYINGQVVRQGRHLSLHEEEKHYPYRRYKKNLILVTFSLLVMLVLYCFPPVSLSMRLSFAWLYGSDTKVITSVSELKNMSLKEGDVLKVKGEGMCYEPPNGMEDNMMIFQPFNCIGVYWNNELPLPVIESEAIEHISAFLTTIAEQLHPFESRERFRLNAHAAIVKPSLILLEDFPKIVVQAQNMCHDSVDCIRLKNVLLNLGNVSDWDFLLQEARSGKLREGRVLLRSGSADELEKIVEETTAIFFNKELYDAANLINSPAPGGVLLFSAEHMPLTEFPMVPDSSRYEYTLMEQWNELKDIVEMLMHTPFDIEGIVTELFEDANGTLNIMLHSEPDSVAFIRYLGSCLLLALLLATLTINTALVISKKRKNQGRLQHITQHYDNCFKSHAPPMS</sequence>
<feature type="transmembrane region" description="Helical" evidence="8">
    <location>
        <begin position="648"/>
        <end position="673"/>
    </location>
</feature>
<dbReference type="AlphaFoldDB" id="W1IWA1"/>
<dbReference type="RefSeq" id="WP_038237493.1">
    <property type="nucleotide sequence ID" value="NZ_CAWLWS010000082.1"/>
</dbReference>
<keyword evidence="9" id="KW-0969">Cilium</keyword>
<organism evidence="9 10">
    <name type="scientific">Xenorhabdus szentirmaii DSM 16338</name>
    <dbReference type="NCBI Taxonomy" id="1427518"/>
    <lineage>
        <taxon>Bacteria</taxon>
        <taxon>Pseudomonadati</taxon>
        <taxon>Pseudomonadota</taxon>
        <taxon>Gammaproteobacteria</taxon>
        <taxon>Enterobacterales</taxon>
        <taxon>Morganellaceae</taxon>
        <taxon>Xenorhabdus</taxon>
    </lineage>
</organism>
<keyword evidence="9" id="KW-0282">Flagellum</keyword>